<keyword evidence="11 14" id="KW-0289">Folate biosynthesis</keyword>
<evidence type="ECO:0000313" key="16">
    <source>
        <dbReference type="EMBL" id="EKT61538.1"/>
    </source>
</evidence>
<evidence type="ECO:0000256" key="3">
    <source>
        <dbReference type="ARBA" id="ARBA00004763"/>
    </source>
</evidence>
<evidence type="ECO:0000256" key="2">
    <source>
        <dbReference type="ARBA" id="ARBA00001946"/>
    </source>
</evidence>
<dbReference type="GO" id="GO:0046654">
    <property type="term" value="P:tetrahydrofolate biosynthetic process"/>
    <property type="evidence" value="ECO:0007669"/>
    <property type="project" value="UniProtKB-UniPathway"/>
</dbReference>
<dbReference type="InterPro" id="IPR045031">
    <property type="entry name" value="DHP_synth-like"/>
</dbReference>
<evidence type="ECO:0000256" key="14">
    <source>
        <dbReference type="RuleBase" id="RU361205"/>
    </source>
</evidence>
<dbReference type="InterPro" id="IPR011005">
    <property type="entry name" value="Dihydropteroate_synth-like_sf"/>
</dbReference>
<keyword evidence="17" id="KW-1185">Reference proteome</keyword>
<evidence type="ECO:0000256" key="12">
    <source>
        <dbReference type="ARBA" id="ARBA00030193"/>
    </source>
</evidence>
<comment type="subunit">
    <text evidence="5">Homodimer.</text>
</comment>
<evidence type="ECO:0000256" key="7">
    <source>
        <dbReference type="ARBA" id="ARBA00016919"/>
    </source>
</evidence>
<name>K8WLN2_9GAMM</name>
<comment type="catalytic activity">
    <reaction evidence="1">
        <text>(7,8-dihydropterin-6-yl)methyl diphosphate + 4-aminobenzoate = 7,8-dihydropteroate + diphosphate</text>
        <dbReference type="Rhea" id="RHEA:19949"/>
        <dbReference type="ChEBI" id="CHEBI:17836"/>
        <dbReference type="ChEBI" id="CHEBI:17839"/>
        <dbReference type="ChEBI" id="CHEBI:33019"/>
        <dbReference type="ChEBI" id="CHEBI:72950"/>
        <dbReference type="EC" id="2.5.1.15"/>
    </reaction>
</comment>
<evidence type="ECO:0000256" key="10">
    <source>
        <dbReference type="ARBA" id="ARBA00022842"/>
    </source>
</evidence>
<dbReference type="Pfam" id="PF00809">
    <property type="entry name" value="Pterin_bind"/>
    <property type="match status" value="1"/>
</dbReference>
<evidence type="ECO:0000259" key="15">
    <source>
        <dbReference type="PROSITE" id="PS50972"/>
    </source>
</evidence>
<evidence type="ECO:0000256" key="1">
    <source>
        <dbReference type="ARBA" id="ARBA00000012"/>
    </source>
</evidence>
<organism evidence="16 17">
    <name type="scientific">Providencia sneebia DSM 19967</name>
    <dbReference type="NCBI Taxonomy" id="1141660"/>
    <lineage>
        <taxon>Bacteria</taxon>
        <taxon>Pseudomonadati</taxon>
        <taxon>Pseudomonadota</taxon>
        <taxon>Gammaproteobacteria</taxon>
        <taxon>Enterobacterales</taxon>
        <taxon>Morganellaceae</taxon>
        <taxon>Providencia</taxon>
    </lineage>
</organism>
<dbReference type="FunFam" id="3.20.20.20:FF:000004">
    <property type="entry name" value="Dihydropteroate synthase"/>
    <property type="match status" value="1"/>
</dbReference>
<dbReference type="NCBIfam" id="TIGR01496">
    <property type="entry name" value="DHPS"/>
    <property type="match status" value="1"/>
</dbReference>
<comment type="pathway">
    <text evidence="3 14">Cofactor biosynthesis; tetrahydrofolate biosynthesis; 7,8-dihydrofolate from 2-amino-4-hydroxy-6-hydroxymethyl-7,8-dihydropteridine diphosphate and 4-aminobenzoate: step 1/2.</text>
</comment>
<evidence type="ECO:0000313" key="17">
    <source>
        <dbReference type="Proteomes" id="UP000010290"/>
    </source>
</evidence>
<evidence type="ECO:0000256" key="9">
    <source>
        <dbReference type="ARBA" id="ARBA00022723"/>
    </source>
</evidence>
<dbReference type="PROSITE" id="PS00792">
    <property type="entry name" value="DHPS_1"/>
    <property type="match status" value="1"/>
</dbReference>
<comment type="cofactor">
    <cofactor evidence="2 14">
        <name>Mg(2+)</name>
        <dbReference type="ChEBI" id="CHEBI:18420"/>
    </cofactor>
</comment>
<dbReference type="NCBIfam" id="NF008625">
    <property type="entry name" value="PRK11613.1"/>
    <property type="match status" value="1"/>
</dbReference>
<dbReference type="PANTHER" id="PTHR20941:SF1">
    <property type="entry name" value="FOLIC ACID SYNTHESIS PROTEIN FOL1"/>
    <property type="match status" value="1"/>
</dbReference>
<dbReference type="Gene3D" id="3.20.20.20">
    <property type="entry name" value="Dihydropteroate synthase-like"/>
    <property type="match status" value="1"/>
</dbReference>
<dbReference type="SUPFAM" id="SSF51717">
    <property type="entry name" value="Dihydropteroate synthetase-like"/>
    <property type="match status" value="1"/>
</dbReference>
<dbReference type="InterPro" id="IPR006390">
    <property type="entry name" value="DHP_synth_dom"/>
</dbReference>
<dbReference type="PATRIC" id="fig|1141660.3.peg.59"/>
<dbReference type="InterPro" id="IPR058146">
    <property type="entry name" value="DHPS"/>
</dbReference>
<dbReference type="HOGENOM" id="CLU_008023_0_2_6"/>
<sequence>MIKINARGCELDLSTPKVMGILNVTPDSFSDGGTHNRYHDALDHVASMVNAGASIIDIGGESTRPGADEVSVNEELDRVIPIVEAIAQRFDVWISVDTSKAQVMSEAAKAGMHLINDIRSLHEAGSLEVAAQTGLPVCIMHMQGEPRTMQNAPHYEDVVREVKTYFQAEIERCVAAGIKKQQIILDPGFGFGKNLSHNYQLLANLNKFHDFGLPVLAGMSRKSMIGQLLNVSPQERLAGSLACATIAAMQGAQIIRVHDVEETVQAMQVVQMTLSEKEKLAYE</sequence>
<dbReference type="UniPathway" id="UPA00077">
    <property type="reaction ID" value="UER00156"/>
</dbReference>
<dbReference type="GO" id="GO:0046656">
    <property type="term" value="P:folic acid biosynthetic process"/>
    <property type="evidence" value="ECO:0007669"/>
    <property type="project" value="UniProtKB-KW"/>
</dbReference>
<dbReference type="AlphaFoldDB" id="K8WLN2"/>
<dbReference type="PROSITE" id="PS00793">
    <property type="entry name" value="DHPS_2"/>
    <property type="match status" value="1"/>
</dbReference>
<protein>
    <recommendedName>
        <fullName evidence="7 14">Dihydropteroate synthase</fullName>
        <shortName evidence="14">DHPS</shortName>
        <ecNumber evidence="6 14">2.5.1.15</ecNumber>
    </recommendedName>
    <alternativeName>
        <fullName evidence="12 14">Dihydropteroate pyrophosphorylase</fullName>
    </alternativeName>
</protein>
<evidence type="ECO:0000256" key="6">
    <source>
        <dbReference type="ARBA" id="ARBA00012458"/>
    </source>
</evidence>
<dbReference type="PANTHER" id="PTHR20941">
    <property type="entry name" value="FOLATE SYNTHESIS PROTEINS"/>
    <property type="match status" value="1"/>
</dbReference>
<dbReference type="GO" id="GO:0046872">
    <property type="term" value="F:metal ion binding"/>
    <property type="evidence" value="ECO:0007669"/>
    <property type="project" value="UniProtKB-KW"/>
</dbReference>
<comment type="caution">
    <text evidence="16">The sequence shown here is derived from an EMBL/GenBank/DDBJ whole genome shotgun (WGS) entry which is preliminary data.</text>
</comment>
<evidence type="ECO:0000256" key="8">
    <source>
        <dbReference type="ARBA" id="ARBA00022679"/>
    </source>
</evidence>
<keyword evidence="10 14" id="KW-0460">Magnesium</keyword>
<dbReference type="PROSITE" id="PS50972">
    <property type="entry name" value="PTERIN_BINDING"/>
    <property type="match status" value="1"/>
</dbReference>
<dbReference type="EC" id="2.5.1.15" evidence="6 14"/>
<evidence type="ECO:0000256" key="5">
    <source>
        <dbReference type="ARBA" id="ARBA00011738"/>
    </source>
</evidence>
<keyword evidence="9 14" id="KW-0479">Metal-binding</keyword>
<keyword evidence="8 14" id="KW-0808">Transferase</keyword>
<dbReference type="CDD" id="cd00739">
    <property type="entry name" value="DHPS"/>
    <property type="match status" value="1"/>
</dbReference>
<comment type="function">
    <text evidence="13 14">Catalyzes the condensation of para-aminobenzoate (pABA) with 6-hydroxymethyl-7,8-dihydropterin diphosphate (DHPt-PP) to form 7,8-dihydropteroate (H2Pte), the immediate precursor of folate derivatives.</text>
</comment>
<dbReference type="Proteomes" id="UP000010290">
    <property type="component" value="Chromosome"/>
</dbReference>
<gene>
    <name evidence="16" type="primary">folP</name>
    <name evidence="16" type="ORF">OO7_00295</name>
</gene>
<dbReference type="InterPro" id="IPR000489">
    <property type="entry name" value="Pterin-binding_dom"/>
</dbReference>
<reference evidence="16 17" key="1">
    <citation type="journal article" date="2012" name="BMC Genomics">
        <title>Comparative genomics of bacteria in the genus Providencia isolated from wild Drosophila melanogaster.</title>
        <authorList>
            <person name="Galac M.R."/>
            <person name="Lazzaro B.P."/>
        </authorList>
    </citation>
    <scope>NUCLEOTIDE SEQUENCE [LARGE SCALE GENOMIC DNA]</scope>
    <source>
        <strain evidence="16 17">DSM 19967</strain>
    </source>
</reference>
<dbReference type="GO" id="GO:0005829">
    <property type="term" value="C:cytosol"/>
    <property type="evidence" value="ECO:0007669"/>
    <property type="project" value="TreeGrafter"/>
</dbReference>
<comment type="similarity">
    <text evidence="4 14">Belongs to the DHPS family.</text>
</comment>
<proteinExistence type="inferred from homology"/>
<accession>K8WLN2</accession>
<dbReference type="EMBL" id="AKKN01000001">
    <property type="protein sequence ID" value="EKT61538.1"/>
    <property type="molecule type" value="Genomic_DNA"/>
</dbReference>
<evidence type="ECO:0000256" key="11">
    <source>
        <dbReference type="ARBA" id="ARBA00022909"/>
    </source>
</evidence>
<evidence type="ECO:0000256" key="4">
    <source>
        <dbReference type="ARBA" id="ARBA00009503"/>
    </source>
</evidence>
<dbReference type="GO" id="GO:0004156">
    <property type="term" value="F:dihydropteroate synthase activity"/>
    <property type="evidence" value="ECO:0007669"/>
    <property type="project" value="UniProtKB-EC"/>
</dbReference>
<feature type="domain" description="Pterin-binding" evidence="15">
    <location>
        <begin position="16"/>
        <end position="268"/>
    </location>
</feature>
<evidence type="ECO:0000256" key="13">
    <source>
        <dbReference type="ARBA" id="ARBA00053449"/>
    </source>
</evidence>